<dbReference type="EMBL" id="KE361644">
    <property type="protein sequence ID" value="EPQ26594.1"/>
    <property type="molecule type" value="Genomic_DNA"/>
</dbReference>
<reference evidence="5 6" key="1">
    <citation type="journal article" date="2013" name="Plant Cell">
        <title>The transition from a phytopathogenic smut ancestor to an anamorphic biocontrol agent deciphered by comparative whole-genome analysis.</title>
        <authorList>
            <person name="Lefebvre F."/>
            <person name="Joly D.L."/>
            <person name="Labbe C."/>
            <person name="Teichmann B."/>
            <person name="Linning R."/>
            <person name="Belzile F."/>
            <person name="Bakkeren G."/>
            <person name="Belanger R.R."/>
        </authorList>
    </citation>
    <scope>NUCLEOTIDE SEQUENCE [LARGE SCALE GENOMIC DNA]</scope>
    <source>
        <strain evidence="5 6">PF-1</strain>
    </source>
</reference>
<dbReference type="GO" id="GO:0000030">
    <property type="term" value="F:mannosyltransferase activity"/>
    <property type="evidence" value="ECO:0007669"/>
    <property type="project" value="TreeGrafter"/>
</dbReference>
<sequence>MPLFCSRRTSTILLTLLGLFLVGAVIVLTTATAYFSIDNSAYVLPEELGTWDEIRFGSSPDGPDSWAARLPWLAKLYGHDPNAITNGSRASPSGAVQPASPEASAAPTWRDNTPRPYDPANPPEKIPRIIHQTWKDEHLPPRWQAVRDECAAMHPDYEYMLWTDAESRKFIAEHYPWFIPVFDAYPYPIQRADAIRYFVLHHYGGVYMDLDVGCNRRLDPLLRFEVVLPRTRPIGVSNDIMLAQKGHPFMDQVIHNLITFNHQYLTNYPTVMFSTGPMFLSASYGLYVDAHGPATPSTPSQPSAGFSGVRVLPKSLYGKNAKPSDVPDAFFAHFYGSSWHSNDAGFLIFLRDHGRLLMFIGACVVGYGFFRTMVATALFGLGSKSTGSRRRSRSRGRWIGLPVGTGSSTLSRHRSKRRSTADDRTMPLEELAAGASSSSAASGSRLSMPSNRSQRLSLPLFQLQEQEAANRDAPQSVLAWVGQTLSRPSSRNEGAADPESSASTGRPASPRVGKKKGGVLYLPAYFVSRGDESSSQLSPSSSISSVAAGWQASGSSGANNLTSWAASLLPDSWRGPSPAPSHASRLSRGGDDIDLESVGSASCDEEEYGGEGHQRSRSAANKEATVPLLRNGSTASNGAGGGRFARSWTEATSNEKRNGSSLSQATSSPDCYDQSNPMDARAYGGKEGDTDIGPNGTLLAEARQSSSLTTSAAVQPPSASRLLRRLPSSGDFHAAEDTPIGSAKTPPPPYPYGGEAEPSSGRDKLRQNQAQGLPHGLRAPQPKRAIDTEEIEADWDEDCAEEGAWEGDGDIGSQTRRGTVVATTPSQQQQPLGSTLTTEAGADEVVDSTERV</sequence>
<dbReference type="eggNOG" id="ENOG502QS3D">
    <property type="taxonomic scope" value="Eukaryota"/>
</dbReference>
<feature type="compositionally biased region" description="Polar residues" evidence="3">
    <location>
        <begin position="812"/>
        <end position="838"/>
    </location>
</feature>
<comment type="similarity">
    <text evidence="1">Belongs to the glycosyltransferase 32 family.</text>
</comment>
<keyword evidence="4" id="KW-0812">Transmembrane</keyword>
<evidence type="ECO:0000256" key="3">
    <source>
        <dbReference type="SAM" id="MobiDB-lite"/>
    </source>
</evidence>
<evidence type="ECO:0000313" key="6">
    <source>
        <dbReference type="Proteomes" id="UP000053664"/>
    </source>
</evidence>
<proteinExistence type="inferred from homology"/>
<feature type="region of interest" description="Disordered" evidence="3">
    <location>
        <begin position="802"/>
        <end position="852"/>
    </location>
</feature>
<dbReference type="Pfam" id="PF04488">
    <property type="entry name" value="Gly_transf_sug"/>
    <property type="match status" value="1"/>
</dbReference>
<feature type="region of interest" description="Disordered" evidence="3">
    <location>
        <begin position="383"/>
        <end position="451"/>
    </location>
</feature>
<dbReference type="KEGG" id="pfp:PFL1_05915"/>
<feature type="compositionally biased region" description="Acidic residues" evidence="3">
    <location>
        <begin position="841"/>
        <end position="852"/>
    </location>
</feature>
<evidence type="ECO:0000313" key="5">
    <source>
        <dbReference type="EMBL" id="EPQ26594.1"/>
    </source>
</evidence>
<dbReference type="Gene3D" id="3.90.550.20">
    <property type="match status" value="1"/>
</dbReference>
<dbReference type="SUPFAM" id="SSF53448">
    <property type="entry name" value="Nucleotide-diphospho-sugar transferases"/>
    <property type="match status" value="1"/>
</dbReference>
<dbReference type="GO" id="GO:0016020">
    <property type="term" value="C:membrane"/>
    <property type="evidence" value="ECO:0007669"/>
    <property type="project" value="GOC"/>
</dbReference>
<organism evidence="5 6">
    <name type="scientific">Pseudozyma flocculosa PF-1</name>
    <dbReference type="NCBI Taxonomy" id="1277687"/>
    <lineage>
        <taxon>Eukaryota</taxon>
        <taxon>Fungi</taxon>
        <taxon>Dikarya</taxon>
        <taxon>Basidiomycota</taxon>
        <taxon>Ustilaginomycotina</taxon>
        <taxon>Ustilaginomycetes</taxon>
        <taxon>Ustilaginales</taxon>
        <taxon>Ustilaginaceae</taxon>
        <taxon>Pseudozyma</taxon>
    </lineage>
</organism>
<dbReference type="PANTHER" id="PTHR32385:SF15">
    <property type="entry name" value="INOSITOL PHOSPHOCERAMIDE MANNOSYLTRANSFERASE 1"/>
    <property type="match status" value="1"/>
</dbReference>
<dbReference type="InterPro" id="IPR007577">
    <property type="entry name" value="GlycoTrfase_DXD_sugar-bd_CS"/>
</dbReference>
<feature type="region of interest" description="Disordered" evidence="3">
    <location>
        <begin position="87"/>
        <end position="123"/>
    </location>
</feature>
<evidence type="ECO:0008006" key="7">
    <source>
        <dbReference type="Google" id="ProtNLM"/>
    </source>
</evidence>
<dbReference type="PANTHER" id="PTHR32385">
    <property type="entry name" value="MANNOSYL PHOSPHORYLINOSITOL CERAMIDE SYNTHASE"/>
    <property type="match status" value="1"/>
</dbReference>
<evidence type="ECO:0000256" key="1">
    <source>
        <dbReference type="ARBA" id="ARBA00009003"/>
    </source>
</evidence>
<dbReference type="HOGENOM" id="CLU_016900_0_0_1"/>
<feature type="transmembrane region" description="Helical" evidence="4">
    <location>
        <begin position="12"/>
        <end position="35"/>
    </location>
</feature>
<dbReference type="AlphaFoldDB" id="A0A061H2V5"/>
<dbReference type="OrthoDB" id="3647at2759"/>
<feature type="compositionally biased region" description="Polar residues" evidence="3">
    <location>
        <begin position="703"/>
        <end position="713"/>
    </location>
</feature>
<name>A0A061H2V5_9BASI</name>
<feature type="compositionally biased region" description="Low complexity" evidence="3">
    <location>
        <begin position="716"/>
        <end position="729"/>
    </location>
</feature>
<keyword evidence="4" id="KW-0472">Membrane</keyword>
<feature type="region of interest" description="Disordered" evidence="3">
    <location>
        <begin position="485"/>
        <end position="515"/>
    </location>
</feature>
<keyword evidence="2" id="KW-0808">Transferase</keyword>
<feature type="region of interest" description="Disordered" evidence="3">
    <location>
        <begin position="573"/>
        <end position="784"/>
    </location>
</feature>
<evidence type="ECO:0000256" key="4">
    <source>
        <dbReference type="SAM" id="Phobius"/>
    </source>
</evidence>
<gene>
    <name evidence="5" type="ORF">PFL1_05915</name>
</gene>
<protein>
    <recommendedName>
        <fullName evidence="7">Glycosyltransferase family 32 protein</fullName>
    </recommendedName>
</protein>
<dbReference type="InterPro" id="IPR051706">
    <property type="entry name" value="Glycosyltransferase_domain"/>
</dbReference>
<evidence type="ECO:0000256" key="2">
    <source>
        <dbReference type="ARBA" id="ARBA00022679"/>
    </source>
</evidence>
<dbReference type="GO" id="GO:0051999">
    <property type="term" value="P:mannosyl-inositol phosphorylceramide biosynthetic process"/>
    <property type="evidence" value="ECO:0007669"/>
    <property type="project" value="TreeGrafter"/>
</dbReference>
<feature type="compositionally biased region" description="Basic residues" evidence="3">
    <location>
        <begin position="387"/>
        <end position="396"/>
    </location>
</feature>
<dbReference type="RefSeq" id="XP_007881641.1">
    <property type="nucleotide sequence ID" value="XM_007883450.1"/>
</dbReference>
<accession>A0A061H2V5</accession>
<dbReference type="InterPro" id="IPR029044">
    <property type="entry name" value="Nucleotide-diphossugar_trans"/>
</dbReference>
<dbReference type="GeneID" id="19319997"/>
<keyword evidence="4" id="KW-1133">Transmembrane helix</keyword>
<dbReference type="FunFam" id="3.90.550.20:FF:000005">
    <property type="entry name" value="Unplaced genomic scaffold supercont1.17, whole genome shotgun sequence"/>
    <property type="match status" value="1"/>
</dbReference>
<feature type="compositionally biased region" description="Low complexity" evidence="3">
    <location>
        <begin position="432"/>
        <end position="444"/>
    </location>
</feature>
<dbReference type="Proteomes" id="UP000053664">
    <property type="component" value="Unassembled WGS sequence"/>
</dbReference>
<feature type="compositionally biased region" description="Polar residues" evidence="3">
    <location>
        <begin position="659"/>
        <end position="677"/>
    </location>
</feature>